<dbReference type="KEGG" id="ncr:NCU00524"/>
<name>Q7SCL3_NEUCR</name>
<accession>Q7SCL3</accession>
<dbReference type="InParanoid" id="Q7SCL3"/>
<feature type="region of interest" description="Disordered" evidence="1">
    <location>
        <begin position="1"/>
        <end position="30"/>
    </location>
</feature>
<reference evidence="2 3" key="1">
    <citation type="journal article" date="2003" name="Nature">
        <title>The genome sequence of the filamentous fungus Neurospora crassa.</title>
        <authorList>
            <person name="Galagan J.E."/>
            <person name="Calvo S.E."/>
            <person name="Borkovich K.A."/>
            <person name="Selker E.U."/>
            <person name="Read N.D."/>
            <person name="Jaffe D."/>
            <person name="FitzHugh W."/>
            <person name="Ma L.J."/>
            <person name="Smirnov S."/>
            <person name="Purcell S."/>
            <person name="Rehman B."/>
            <person name="Elkins T."/>
            <person name="Engels R."/>
            <person name="Wang S."/>
            <person name="Nielsen C.B."/>
            <person name="Butler J."/>
            <person name="Endrizzi M."/>
            <person name="Qui D."/>
            <person name="Ianakiev P."/>
            <person name="Bell-Pedersen D."/>
            <person name="Nelson M.A."/>
            <person name="Werner-Washburne M."/>
            <person name="Selitrennikoff C.P."/>
            <person name="Kinsey J.A."/>
            <person name="Braun E.L."/>
            <person name="Zelter A."/>
            <person name="Schulte U."/>
            <person name="Kothe G.O."/>
            <person name="Jedd G."/>
            <person name="Mewes W."/>
            <person name="Staben C."/>
            <person name="Marcotte E."/>
            <person name="Greenberg D."/>
            <person name="Roy A."/>
            <person name="Foley K."/>
            <person name="Naylor J."/>
            <person name="Stange-Thomann N."/>
            <person name="Barrett R."/>
            <person name="Gnerre S."/>
            <person name="Kamal M."/>
            <person name="Kamvysselis M."/>
            <person name="Mauceli E."/>
            <person name="Bielke C."/>
            <person name="Rudd S."/>
            <person name="Frishman D."/>
            <person name="Krystofova S."/>
            <person name="Rasmussen C."/>
            <person name="Metzenberg R.L."/>
            <person name="Perkins D.D."/>
            <person name="Kroken S."/>
            <person name="Cogoni C."/>
            <person name="Macino G."/>
            <person name="Catcheside D."/>
            <person name="Li W."/>
            <person name="Pratt R.J."/>
            <person name="Osmani S.A."/>
            <person name="DeSouza C.P."/>
            <person name="Glass L."/>
            <person name="Orbach M.J."/>
            <person name="Berglund J.A."/>
            <person name="Voelker R."/>
            <person name="Yarden O."/>
            <person name="Plamann M."/>
            <person name="Seiler S."/>
            <person name="Dunlap J."/>
            <person name="Radford A."/>
            <person name="Aramayo R."/>
            <person name="Natvig D.O."/>
            <person name="Alex L.A."/>
            <person name="Mannhaupt G."/>
            <person name="Ebbole D.J."/>
            <person name="Freitag M."/>
            <person name="Paulsen I."/>
            <person name="Sachs M.S."/>
            <person name="Lander E.S."/>
            <person name="Nusbaum C."/>
            <person name="Birren B."/>
        </authorList>
    </citation>
    <scope>NUCLEOTIDE SEQUENCE [LARGE SCALE GENOMIC DNA]</scope>
    <source>
        <strain evidence="3">ATCC 24698 / 74-OR23-1A / CBS 708.71 / DSM 1257 / FGSC 987</strain>
    </source>
</reference>
<dbReference type="Proteomes" id="UP000001805">
    <property type="component" value="Chromosome 1, Linkage Group I"/>
</dbReference>
<proteinExistence type="predicted"/>
<sequence length="364" mass="39344">MTFSSSNPQNGAEPSYANVWEDTETESCDSPLPRVISFSRRPMAEFSCPKGGISGISRLLAAERKQFNQNSKPSLLTGLLKPSPIVEPLVSPTITEHPITFPTNIPGATRTSRGLESLRNFHKFGILTASNAPVSAESQIPDPPPAAWPDSYEEHDHSPLSPPASLIAEPFDPQDYQYDKRHRPSIPDQQHQSHPIRETRPAYYAFPAYCPRKPFQTSPLLASSLSNSSSSPQREYSPTRNDTAIAGISLGAGGGSEVEASTGAVIKAMTIAGSKIDPLPSPLLRSPTAPTSLIDSWAANAYRNPSSRASTTSKAAADPASSSPYYCTRCAVPLIFDISYLDQEESWEYCNCASNNKKLGISLC</sequence>
<evidence type="ECO:0000313" key="2">
    <source>
        <dbReference type="EMBL" id="EAA34490.2"/>
    </source>
</evidence>
<feature type="compositionally biased region" description="Polar residues" evidence="1">
    <location>
        <begin position="1"/>
        <end position="12"/>
    </location>
</feature>
<dbReference type="VEuPathDB" id="FungiDB:NCU00524"/>
<keyword evidence="3" id="KW-1185">Reference proteome</keyword>
<dbReference type="AlphaFoldDB" id="Q7SCL3"/>
<dbReference type="EMBL" id="CM002236">
    <property type="protein sequence ID" value="EAA34490.2"/>
    <property type="molecule type" value="Genomic_DNA"/>
</dbReference>
<evidence type="ECO:0000256" key="1">
    <source>
        <dbReference type="SAM" id="MobiDB-lite"/>
    </source>
</evidence>
<organism evidence="2 3">
    <name type="scientific">Neurospora crassa (strain ATCC 24698 / 74-OR23-1A / CBS 708.71 / DSM 1257 / FGSC 987)</name>
    <dbReference type="NCBI Taxonomy" id="367110"/>
    <lineage>
        <taxon>Eukaryota</taxon>
        <taxon>Fungi</taxon>
        <taxon>Dikarya</taxon>
        <taxon>Ascomycota</taxon>
        <taxon>Pezizomycotina</taxon>
        <taxon>Sordariomycetes</taxon>
        <taxon>Sordariomycetidae</taxon>
        <taxon>Sordariales</taxon>
        <taxon>Sordariaceae</taxon>
        <taxon>Neurospora</taxon>
    </lineage>
</organism>
<feature type="region of interest" description="Disordered" evidence="1">
    <location>
        <begin position="133"/>
        <end position="197"/>
    </location>
</feature>
<evidence type="ECO:0000313" key="3">
    <source>
        <dbReference type="Proteomes" id="UP000001805"/>
    </source>
</evidence>
<dbReference type="GeneID" id="3879875"/>
<gene>
    <name evidence="2" type="ORF">NCU00524</name>
</gene>
<dbReference type="HOGENOM" id="CLU_064989_0_0_1"/>
<dbReference type="RefSeq" id="XP_963726.2">
    <property type="nucleotide sequence ID" value="XM_958633.2"/>
</dbReference>
<dbReference type="OrthoDB" id="10381874at2759"/>
<protein>
    <submittedName>
        <fullName evidence="2">Uncharacterized protein</fullName>
    </submittedName>
</protein>
<dbReference type="PaxDb" id="5141-EFNCRP00000000814"/>